<feature type="compositionally biased region" description="Acidic residues" evidence="1">
    <location>
        <begin position="151"/>
        <end position="161"/>
    </location>
</feature>
<dbReference type="EMBL" id="HBGN01010715">
    <property type="protein sequence ID" value="CAD9322128.1"/>
    <property type="molecule type" value="Transcribed_RNA"/>
</dbReference>
<name>A0A7S1YXJ7_9STRA</name>
<feature type="compositionally biased region" description="Low complexity" evidence="1">
    <location>
        <begin position="141"/>
        <end position="150"/>
    </location>
</feature>
<protein>
    <submittedName>
        <fullName evidence="2">Uncharacterized protein</fullName>
    </submittedName>
</protein>
<reference evidence="2" key="1">
    <citation type="submission" date="2021-01" db="EMBL/GenBank/DDBJ databases">
        <authorList>
            <person name="Corre E."/>
            <person name="Pelletier E."/>
            <person name="Niang G."/>
            <person name="Scheremetjew M."/>
            <person name="Finn R."/>
            <person name="Kale V."/>
            <person name="Holt S."/>
            <person name="Cochrane G."/>
            <person name="Meng A."/>
            <person name="Brown T."/>
            <person name="Cohen L."/>
        </authorList>
    </citation>
    <scope>NUCLEOTIDE SEQUENCE</scope>
    <source>
        <strain evidence="2">Pop2</strain>
    </source>
</reference>
<dbReference type="AlphaFoldDB" id="A0A7S1YXJ7"/>
<accession>A0A7S1YXJ7</accession>
<organism evidence="2">
    <name type="scientific">Ditylum brightwellii</name>
    <dbReference type="NCBI Taxonomy" id="49249"/>
    <lineage>
        <taxon>Eukaryota</taxon>
        <taxon>Sar</taxon>
        <taxon>Stramenopiles</taxon>
        <taxon>Ochrophyta</taxon>
        <taxon>Bacillariophyta</taxon>
        <taxon>Mediophyceae</taxon>
        <taxon>Lithodesmiophycidae</taxon>
        <taxon>Lithodesmiales</taxon>
        <taxon>Lithodesmiaceae</taxon>
        <taxon>Ditylum</taxon>
    </lineage>
</organism>
<evidence type="ECO:0000313" key="2">
    <source>
        <dbReference type="EMBL" id="CAD9322128.1"/>
    </source>
</evidence>
<sequence>MTCGNGLEHLASSGTCPPLPYITPRTVHKLITTAIILAHEAVHPSSSSSSSFPVETLLKQANMTYQSLSIMKNYMLHAMGDLGLYVSVDVLHYWMDSWGSIFGILSSSDTEQEEEEYHLLDNTAPHPPQPPLMEDVQRIQSLHSSSLDSISSEEDDDDDENGGTSDDHHASYWGNTHEAAMSCWS</sequence>
<proteinExistence type="predicted"/>
<gene>
    <name evidence="2" type="ORF">DBRI1063_LOCUS6870</name>
</gene>
<evidence type="ECO:0000256" key="1">
    <source>
        <dbReference type="SAM" id="MobiDB-lite"/>
    </source>
</evidence>
<feature type="region of interest" description="Disordered" evidence="1">
    <location>
        <begin position="113"/>
        <end position="172"/>
    </location>
</feature>